<feature type="compositionally biased region" description="Polar residues" evidence="6">
    <location>
        <begin position="700"/>
        <end position="709"/>
    </location>
</feature>
<accession>A0A084AZX2</accession>
<gene>
    <name evidence="8" type="ORF">S7711_00696</name>
</gene>
<feature type="region of interest" description="Disordered" evidence="6">
    <location>
        <begin position="1"/>
        <end position="74"/>
    </location>
</feature>
<feature type="region of interest" description="Disordered" evidence="6">
    <location>
        <begin position="663"/>
        <end position="734"/>
    </location>
</feature>
<dbReference type="GO" id="GO:0008270">
    <property type="term" value="F:zinc ion binding"/>
    <property type="evidence" value="ECO:0007669"/>
    <property type="project" value="InterPro"/>
</dbReference>
<reference evidence="8 9" key="1">
    <citation type="journal article" date="2014" name="BMC Genomics">
        <title>Comparative genome sequencing reveals chemotype-specific gene clusters in the toxigenic black mold Stachybotrys.</title>
        <authorList>
            <person name="Semeiks J."/>
            <person name="Borek D."/>
            <person name="Otwinowski Z."/>
            <person name="Grishin N.V."/>
        </authorList>
    </citation>
    <scope>NUCLEOTIDE SEQUENCE [LARGE SCALE GENOMIC DNA]</scope>
    <source>
        <strain evidence="9">CBS 109288 / IBT 7711</strain>
    </source>
</reference>
<dbReference type="PANTHER" id="PTHR47171:SF3">
    <property type="entry name" value="FARA-RELATED"/>
    <property type="match status" value="1"/>
</dbReference>
<dbReference type="CDD" id="cd12148">
    <property type="entry name" value="fungal_TF_MHR"/>
    <property type="match status" value="1"/>
</dbReference>
<feature type="region of interest" description="Disordered" evidence="6">
    <location>
        <begin position="105"/>
        <end position="174"/>
    </location>
</feature>
<dbReference type="Proteomes" id="UP000028045">
    <property type="component" value="Unassembled WGS sequence"/>
</dbReference>
<proteinExistence type="predicted"/>
<dbReference type="GO" id="GO:0000981">
    <property type="term" value="F:DNA-binding transcription factor activity, RNA polymerase II-specific"/>
    <property type="evidence" value="ECO:0007669"/>
    <property type="project" value="InterPro"/>
</dbReference>
<sequence length="917" mass="102878">MDVEMSSGDGTPQPQASSQAQSQSPSQKPEQTTPPAPNNAASNTAGNVSFRRYNLLTPTPYREGNEHREPVSRPRRQVRCDAASLGVPCTNCVAFSIECRIPAPKRKKVQTAGGQNTKDSDSEHGDEVTERSQSIPATVTPPVPPPAFNPRVPAVSHTAEGTPPTSLTEAQARKEEVDNGTFLSFVMKPKFTRAPITDAGRVAYLGESSNLTLLVHDRQGSADVVHYPLPENVRGSRARLTELDNVEIEILHQRGAFLLPPRSLCDELIESYFKWVHPIVPVIDRTRFMRQYRDPKNPPSLLLLQAVLLAGSRVCTNPQLMDANGSTTPAALTFYKRAKALYDASYEDDRVTIVQSLLLMGWYWEGPEDVTKNVFYWTRVATIVAQGSGMHRSVEQSQLSKSDKRLWKRIWWTLFTRDRSVAVALGRPVHINLDDSDVEMLIDEDFIEDDDDRSSQYPPDPIHVQFFLQYVKLCEIMGLVLSQQYSVASKGRQRNAIDLTHSDMALADWLQNCPKIVYWEVPRHHFWSALLHSNYYTTLCLLHRAHMPPNGSSRFPEESPYPSRNIAFQAAAMITSIVENLAAHDELRFCPAFIVYSLFSALIMHVYQMRSPVPSIQQVTQDRLRSCMSAMKEVSRVWLVGKMVYTLFESIIGNKVLEERLQRAGGKRHRKQQQAFAQLERESRSPEAQKRKYDDMAIDFTTNTPTPQESYERSRPQTPSALRTEAMQPPGRQNMGNDTFMGGTNSRPHTRPATPFNPSFSVPATPPDLYLVTRNSPNISQSLWENFQPDQLFPESSSMPPFPSLSPTQTHQSLDHALANSMPPNNMATTPGNVNQFQQRGQGNGLLQPGMHGFQGQTNMWQPNFDGTLHDGQSPDSWSTGSAQGQAVPATLNVEDWFQFFGINGENSNINFDLPLT</sequence>
<dbReference type="InterPro" id="IPR007219">
    <property type="entry name" value="XnlR_reg_dom"/>
</dbReference>
<dbReference type="GO" id="GO:0003677">
    <property type="term" value="F:DNA binding"/>
    <property type="evidence" value="ECO:0007669"/>
    <property type="project" value="UniProtKB-KW"/>
</dbReference>
<evidence type="ECO:0000256" key="2">
    <source>
        <dbReference type="ARBA" id="ARBA00023015"/>
    </source>
</evidence>
<feature type="compositionally biased region" description="Polar residues" evidence="6">
    <location>
        <begin position="874"/>
        <end position="885"/>
    </location>
</feature>
<dbReference type="EMBL" id="KL648402">
    <property type="protein sequence ID" value="KEY70851.1"/>
    <property type="molecule type" value="Genomic_DNA"/>
</dbReference>
<evidence type="ECO:0000256" key="1">
    <source>
        <dbReference type="ARBA" id="ARBA00022833"/>
    </source>
</evidence>
<keyword evidence="2" id="KW-0805">Transcription regulation</keyword>
<dbReference type="CDD" id="cd00067">
    <property type="entry name" value="GAL4"/>
    <property type="match status" value="1"/>
</dbReference>
<dbReference type="PANTHER" id="PTHR47171">
    <property type="entry name" value="FARA-RELATED"/>
    <property type="match status" value="1"/>
</dbReference>
<feature type="compositionally biased region" description="Low complexity" evidence="6">
    <location>
        <begin position="11"/>
        <end position="31"/>
    </location>
</feature>
<evidence type="ECO:0000313" key="8">
    <source>
        <dbReference type="EMBL" id="KEY70851.1"/>
    </source>
</evidence>
<evidence type="ECO:0000256" key="6">
    <source>
        <dbReference type="SAM" id="MobiDB-lite"/>
    </source>
</evidence>
<keyword evidence="3" id="KW-0238">DNA-binding</keyword>
<dbReference type="InterPro" id="IPR052073">
    <property type="entry name" value="Amide_Lactam_Regulators"/>
</dbReference>
<keyword evidence="1" id="KW-0862">Zinc</keyword>
<dbReference type="OrthoDB" id="25391at2759"/>
<feature type="domain" description="Xylanolytic transcriptional activator regulatory" evidence="7">
    <location>
        <begin position="374"/>
        <end position="447"/>
    </location>
</feature>
<feature type="compositionally biased region" description="Basic and acidic residues" evidence="6">
    <location>
        <begin position="679"/>
        <end position="695"/>
    </location>
</feature>
<feature type="compositionally biased region" description="Pro residues" evidence="6">
    <location>
        <begin position="139"/>
        <end position="148"/>
    </location>
</feature>
<protein>
    <recommendedName>
        <fullName evidence="7">Xylanolytic transcriptional activator regulatory domain-containing protein</fullName>
    </recommendedName>
</protein>
<keyword evidence="4" id="KW-0804">Transcription</keyword>
<keyword evidence="5" id="KW-0539">Nucleus</keyword>
<feature type="region of interest" description="Disordered" evidence="6">
    <location>
        <begin position="867"/>
        <end position="886"/>
    </location>
</feature>
<evidence type="ECO:0000259" key="7">
    <source>
        <dbReference type="SMART" id="SM00906"/>
    </source>
</evidence>
<dbReference type="Pfam" id="PF04082">
    <property type="entry name" value="Fungal_trans"/>
    <property type="match status" value="1"/>
</dbReference>
<evidence type="ECO:0000256" key="4">
    <source>
        <dbReference type="ARBA" id="ARBA00023163"/>
    </source>
</evidence>
<dbReference type="SMART" id="SM00906">
    <property type="entry name" value="Fungal_trans"/>
    <property type="match status" value="1"/>
</dbReference>
<dbReference type="HOGENOM" id="CLU_006329_0_1_1"/>
<dbReference type="InterPro" id="IPR001138">
    <property type="entry name" value="Zn2Cys6_DnaBD"/>
</dbReference>
<evidence type="ECO:0000256" key="5">
    <source>
        <dbReference type="ARBA" id="ARBA00023242"/>
    </source>
</evidence>
<evidence type="ECO:0000313" key="9">
    <source>
        <dbReference type="Proteomes" id="UP000028045"/>
    </source>
</evidence>
<feature type="compositionally biased region" description="Basic and acidic residues" evidence="6">
    <location>
        <begin position="63"/>
        <end position="72"/>
    </location>
</feature>
<dbReference type="GO" id="GO:0006351">
    <property type="term" value="P:DNA-templated transcription"/>
    <property type="evidence" value="ECO:0007669"/>
    <property type="project" value="InterPro"/>
</dbReference>
<organism evidence="8 9">
    <name type="scientific">Stachybotrys chartarum (strain CBS 109288 / IBT 7711)</name>
    <name type="common">Toxic black mold</name>
    <name type="synonym">Stilbospora chartarum</name>
    <dbReference type="NCBI Taxonomy" id="1280523"/>
    <lineage>
        <taxon>Eukaryota</taxon>
        <taxon>Fungi</taxon>
        <taxon>Dikarya</taxon>
        <taxon>Ascomycota</taxon>
        <taxon>Pezizomycotina</taxon>
        <taxon>Sordariomycetes</taxon>
        <taxon>Hypocreomycetidae</taxon>
        <taxon>Hypocreales</taxon>
        <taxon>Stachybotryaceae</taxon>
        <taxon>Stachybotrys</taxon>
    </lineage>
</organism>
<keyword evidence="9" id="KW-1185">Reference proteome</keyword>
<dbReference type="AlphaFoldDB" id="A0A084AZX2"/>
<feature type="compositionally biased region" description="Basic and acidic residues" evidence="6">
    <location>
        <begin position="118"/>
        <end position="130"/>
    </location>
</feature>
<name>A0A084AZX2_STACB</name>
<evidence type="ECO:0000256" key="3">
    <source>
        <dbReference type="ARBA" id="ARBA00023125"/>
    </source>
</evidence>